<organism evidence="1 2">
    <name type="scientific">Citrobacter braakii</name>
    <dbReference type="NCBI Taxonomy" id="57706"/>
    <lineage>
        <taxon>Bacteria</taxon>
        <taxon>Pseudomonadati</taxon>
        <taxon>Pseudomonadota</taxon>
        <taxon>Gammaproteobacteria</taxon>
        <taxon>Enterobacterales</taxon>
        <taxon>Enterobacteriaceae</taxon>
        <taxon>Citrobacter</taxon>
        <taxon>Citrobacter freundii complex</taxon>
    </lineage>
</organism>
<dbReference type="Proteomes" id="UP000192573">
    <property type="component" value="Unassembled WGS sequence"/>
</dbReference>
<dbReference type="EMBL" id="NAEW01000009">
    <property type="protein sequence ID" value="OQM40654.1"/>
    <property type="molecule type" value="Genomic_DNA"/>
</dbReference>
<name>A0A1V8NW60_CITBR</name>
<comment type="caution">
    <text evidence="1">The sequence shown here is derived from an EMBL/GenBank/DDBJ whole genome shotgun (WGS) entry which is preliminary data.</text>
</comment>
<gene>
    <name evidence="1" type="ORF">BZK42_18970</name>
</gene>
<accession>A0A1V8NW60</accession>
<proteinExistence type="predicted"/>
<reference evidence="1 2" key="1">
    <citation type="submission" date="2017-03" db="EMBL/GenBank/DDBJ databases">
        <authorList>
            <person name="Afonso C.L."/>
            <person name="Miller P.J."/>
            <person name="Scott M.A."/>
            <person name="Spackman E."/>
            <person name="Goraichik I."/>
            <person name="Dimitrov K.M."/>
            <person name="Suarez D.L."/>
            <person name="Swayne D.E."/>
        </authorList>
    </citation>
    <scope>NUCLEOTIDE SEQUENCE [LARGE SCALE GENOMIC DNA]</scope>
    <source>
        <strain evidence="1 2">ATCC 51113</strain>
    </source>
</reference>
<evidence type="ECO:0000313" key="1">
    <source>
        <dbReference type="EMBL" id="OQM40654.1"/>
    </source>
</evidence>
<protein>
    <submittedName>
        <fullName evidence="1">Uncharacterized protein</fullName>
    </submittedName>
</protein>
<dbReference type="AlphaFoldDB" id="A0A1V8NW60"/>
<evidence type="ECO:0000313" key="2">
    <source>
        <dbReference type="Proteomes" id="UP000192573"/>
    </source>
</evidence>
<sequence>MALFSAIHWSIPIPQTGYPLIAARGRDPKRGGVGDDRSVKNHIFFTEVMYSFRMMINFRHQ</sequence>